<protein>
    <submittedName>
        <fullName evidence="3">Phosphatidylinositol transfer protein csr1</fullName>
    </submittedName>
</protein>
<dbReference type="Gene3D" id="3.40.525.10">
    <property type="entry name" value="CRAL-TRIO lipid binding domain"/>
    <property type="match status" value="1"/>
</dbReference>
<dbReference type="InterPro" id="IPR036865">
    <property type="entry name" value="CRAL-TRIO_dom_sf"/>
</dbReference>
<reference evidence="3" key="1">
    <citation type="submission" date="2022-07" db="EMBL/GenBank/DDBJ databases">
        <title>Phylogenomic reconstructions and comparative analyses of Kickxellomycotina fungi.</title>
        <authorList>
            <person name="Reynolds N.K."/>
            <person name="Stajich J.E."/>
            <person name="Barry K."/>
            <person name="Grigoriev I.V."/>
            <person name="Crous P."/>
            <person name="Smith M.E."/>
        </authorList>
    </citation>
    <scope>NUCLEOTIDE SEQUENCE</scope>
    <source>
        <strain evidence="3">NBRC 32514</strain>
    </source>
</reference>
<dbReference type="InterPro" id="IPR001251">
    <property type="entry name" value="CRAL-TRIO_dom"/>
</dbReference>
<dbReference type="InterPro" id="IPR052432">
    <property type="entry name" value="PITP/CRAL-TRIO"/>
</dbReference>
<dbReference type="Proteomes" id="UP001149813">
    <property type="component" value="Unassembled WGS sequence"/>
</dbReference>
<gene>
    <name evidence="3" type="primary">CSR1_3</name>
    <name evidence="3" type="ORF">LPJ53_003659</name>
</gene>
<name>A0A9W7Y0Q4_9FUNG</name>
<dbReference type="SUPFAM" id="SSF46938">
    <property type="entry name" value="CRAL/TRIO N-terminal domain"/>
    <property type="match status" value="1"/>
</dbReference>
<dbReference type="SMART" id="SM01100">
    <property type="entry name" value="CRAL_TRIO_N"/>
    <property type="match status" value="1"/>
</dbReference>
<proteinExistence type="predicted"/>
<dbReference type="PANTHER" id="PTHR46590">
    <property type="entry name" value="PHOSPHATIDYLINOSITOL TRANSFER PROTEIN CSR1-RELATED"/>
    <property type="match status" value="1"/>
</dbReference>
<evidence type="ECO:0000313" key="4">
    <source>
        <dbReference type="Proteomes" id="UP001149813"/>
    </source>
</evidence>
<sequence>MTNPVIEQYTTGKPIVDGTFGHLTAEQTTQLKELWRKLFDTFSRAAADVASAPLPDAIKKAETTSGAAGGEKALHQRVLEGEQRSSSAPPGELELKKPHHHRHSRNGSGSGSDSNGGSSRSQRRAASPAPSTSSGSSGWFGWGGSKQPAEAPEYRQLVEDVADEASLAPDFEGAAAPTAQSIRAAFWTAVLCDHPDVLLLRFLRARKWHVDDALAMLLACLRWRIDEQLDRVVWEGEGPINLAVLRRGVGAVHKTDRIGQPVLHIPVRLNDPKAQPSEHMVAYTVYLMEVARVVLHPPAEKVCLLFDTTDMSLANMDWTFFRTFLHYLEHYYPECLGLVLIYNASWVFNGLWKLIRPLLDPVVAAKVHFLASRDEITAFIAPEHLPREFGGADAFTYAYPMPVPGENDAMRDAAGRQAAAARRQAACDALEAATRTWVGRTDTGDGDDAADEARRSAADELVAASRALDRFVRARTLYHRLGVIGDDLTVDWNRS</sequence>
<dbReference type="OrthoDB" id="43460at2759"/>
<dbReference type="PANTHER" id="PTHR46590:SF1">
    <property type="entry name" value="PHOSPHATIDYLINOSITOL TRANSFER PROTEIN CSR1"/>
    <property type="match status" value="1"/>
</dbReference>
<evidence type="ECO:0000259" key="2">
    <source>
        <dbReference type="PROSITE" id="PS50191"/>
    </source>
</evidence>
<evidence type="ECO:0000256" key="1">
    <source>
        <dbReference type="SAM" id="MobiDB-lite"/>
    </source>
</evidence>
<dbReference type="SMART" id="SM00516">
    <property type="entry name" value="SEC14"/>
    <property type="match status" value="1"/>
</dbReference>
<dbReference type="InterPro" id="IPR036273">
    <property type="entry name" value="CRAL/TRIO_N_dom_sf"/>
</dbReference>
<feature type="compositionally biased region" description="Low complexity" evidence="1">
    <location>
        <begin position="111"/>
        <end position="137"/>
    </location>
</feature>
<dbReference type="AlphaFoldDB" id="A0A9W7Y0Q4"/>
<keyword evidence="4" id="KW-1185">Reference proteome</keyword>
<dbReference type="Pfam" id="PF03765">
    <property type="entry name" value="CRAL_TRIO_N"/>
    <property type="match status" value="1"/>
</dbReference>
<dbReference type="SUPFAM" id="SSF52087">
    <property type="entry name" value="CRAL/TRIO domain"/>
    <property type="match status" value="1"/>
</dbReference>
<dbReference type="PROSITE" id="PS50191">
    <property type="entry name" value="CRAL_TRIO"/>
    <property type="match status" value="1"/>
</dbReference>
<dbReference type="CDD" id="cd00170">
    <property type="entry name" value="SEC14"/>
    <property type="match status" value="1"/>
</dbReference>
<feature type="region of interest" description="Disordered" evidence="1">
    <location>
        <begin position="79"/>
        <end position="148"/>
    </location>
</feature>
<dbReference type="InterPro" id="IPR011074">
    <property type="entry name" value="CRAL/TRIO_N_dom"/>
</dbReference>
<dbReference type="EMBL" id="JANBOJ010000144">
    <property type="protein sequence ID" value="KAJ1721879.1"/>
    <property type="molecule type" value="Genomic_DNA"/>
</dbReference>
<dbReference type="PRINTS" id="PR00180">
    <property type="entry name" value="CRETINALDHBP"/>
</dbReference>
<accession>A0A9W7Y0Q4</accession>
<feature type="domain" description="CRAL-TRIO" evidence="2">
    <location>
        <begin position="240"/>
        <end position="397"/>
    </location>
</feature>
<dbReference type="Pfam" id="PF00650">
    <property type="entry name" value="CRAL_TRIO"/>
    <property type="match status" value="1"/>
</dbReference>
<comment type="caution">
    <text evidence="3">The sequence shown here is derived from an EMBL/GenBank/DDBJ whole genome shotgun (WGS) entry which is preliminary data.</text>
</comment>
<organism evidence="3 4">
    <name type="scientific">Coemansia erecta</name>
    <dbReference type="NCBI Taxonomy" id="147472"/>
    <lineage>
        <taxon>Eukaryota</taxon>
        <taxon>Fungi</taxon>
        <taxon>Fungi incertae sedis</taxon>
        <taxon>Zoopagomycota</taxon>
        <taxon>Kickxellomycotina</taxon>
        <taxon>Kickxellomycetes</taxon>
        <taxon>Kickxellales</taxon>
        <taxon>Kickxellaceae</taxon>
        <taxon>Coemansia</taxon>
    </lineage>
</organism>
<evidence type="ECO:0000313" key="3">
    <source>
        <dbReference type="EMBL" id="KAJ1721879.1"/>
    </source>
</evidence>